<evidence type="ECO:0000313" key="8">
    <source>
        <dbReference type="Ensembl" id="ENSACIP00000024079.1"/>
    </source>
</evidence>
<sequence>MANRNIQQMNMQSNNSPQPTRRGTDSPVAEQIPANKDNAAPPPRQSPAAEQTEGAAEGSGEGPTEMTLDITSFRKPGEKTFTQRSRLFVGSLPQDIPEEEFKNMFAKYGNVNEVFINRERGFGFVRLETRTLAEIAKAELDGTILNNRPIRVRFATHGAALTVRNLLPVVTNELLEQAFSQFGPVERAIVVTDDRGRPTGRGIVEFANKVAARKALERCTEGALLLTTTPCPAIVEPAEHLDDEDGLPEKLLQKTPKYYKEREQKPRFAQPGTFEFEFSSRWKALDEMEKQQREQVDRNIKEAKEKLEAELESAKHEHQLMLMRQGMDCGLYCSFMHEEERRRREEELMRHREQDDLRRQPDGFKPNYMENFYLEATIECINCTKLQKKTNRCSIVLHVDGYNQASAGPSGNQGQMMGMSGRGGPIGPEGTAKMGTPLMSENGAMRNDRYPQGGPMGGRTDVESPKQQQQQQQQQPPPSLGTQAGPASGFGRGSPVGGVFDGPNNKRRRY</sequence>
<dbReference type="AlphaFoldDB" id="A0A3Q0SGQ6"/>
<feature type="domain" description="RRM" evidence="7">
    <location>
        <begin position="85"/>
        <end position="157"/>
    </location>
</feature>
<reference evidence="8" key="1">
    <citation type="submission" date="2025-08" db="UniProtKB">
        <authorList>
            <consortium name="Ensembl"/>
        </authorList>
    </citation>
    <scope>IDENTIFICATION</scope>
</reference>
<feature type="domain" description="RRM" evidence="7">
    <location>
        <begin position="159"/>
        <end position="240"/>
    </location>
</feature>
<feature type="compositionally biased region" description="Gly residues" evidence="6">
    <location>
        <begin position="488"/>
        <end position="500"/>
    </location>
</feature>
<evidence type="ECO:0000256" key="2">
    <source>
        <dbReference type="ARBA" id="ARBA00022737"/>
    </source>
</evidence>
<name>A0A3Q0SGQ6_AMPCI</name>
<dbReference type="InterPro" id="IPR012677">
    <property type="entry name" value="Nucleotide-bd_a/b_plait_sf"/>
</dbReference>
<keyword evidence="2" id="KW-0677">Repeat</keyword>
<reference evidence="8" key="2">
    <citation type="submission" date="2025-09" db="UniProtKB">
        <authorList>
            <consortium name="Ensembl"/>
        </authorList>
    </citation>
    <scope>IDENTIFICATION</scope>
</reference>
<dbReference type="CDD" id="cd12949">
    <property type="entry name" value="NOPS_PSPC1"/>
    <property type="match status" value="1"/>
</dbReference>
<dbReference type="Pfam" id="PF00076">
    <property type="entry name" value="RRM_1"/>
    <property type="match status" value="2"/>
</dbReference>
<feature type="coiled-coil region" evidence="5">
    <location>
        <begin position="286"/>
        <end position="324"/>
    </location>
</feature>
<evidence type="ECO:0000256" key="1">
    <source>
        <dbReference type="ARBA" id="ARBA00004324"/>
    </source>
</evidence>
<dbReference type="Proteomes" id="UP000261340">
    <property type="component" value="Unplaced"/>
</dbReference>
<dbReference type="GO" id="GO:0003723">
    <property type="term" value="F:RNA binding"/>
    <property type="evidence" value="ECO:0007669"/>
    <property type="project" value="UniProtKB-UniRule"/>
</dbReference>
<feature type="compositionally biased region" description="Low complexity" evidence="6">
    <location>
        <begin position="408"/>
        <end position="419"/>
    </location>
</feature>
<dbReference type="Pfam" id="PF08075">
    <property type="entry name" value="NOPS"/>
    <property type="match status" value="1"/>
</dbReference>
<dbReference type="GO" id="GO:0016607">
    <property type="term" value="C:nuclear speck"/>
    <property type="evidence" value="ECO:0007669"/>
    <property type="project" value="UniProtKB-SubCell"/>
</dbReference>
<dbReference type="InterPro" id="IPR000504">
    <property type="entry name" value="RRM_dom"/>
</dbReference>
<keyword evidence="9" id="KW-1185">Reference proteome</keyword>
<feature type="region of interest" description="Disordered" evidence="6">
    <location>
        <begin position="1"/>
        <end position="67"/>
    </location>
</feature>
<dbReference type="GeneTree" id="ENSGT00940000157358"/>
<dbReference type="InterPro" id="IPR035979">
    <property type="entry name" value="RBD_domain_sf"/>
</dbReference>
<dbReference type="FunFam" id="3.30.70.330:FF:000043">
    <property type="entry name" value="paraspeckle component 1 isoform X1"/>
    <property type="match status" value="1"/>
</dbReference>
<keyword evidence="5" id="KW-0175">Coiled coil</keyword>
<accession>A0A3Q0SGQ6</accession>
<feature type="region of interest" description="Disordered" evidence="6">
    <location>
        <begin position="405"/>
        <end position="510"/>
    </location>
</feature>
<evidence type="ECO:0000256" key="4">
    <source>
        <dbReference type="PROSITE-ProRule" id="PRU00176"/>
    </source>
</evidence>
<evidence type="ECO:0000256" key="5">
    <source>
        <dbReference type="SAM" id="Coils"/>
    </source>
</evidence>
<dbReference type="Gene3D" id="6.10.250.1170">
    <property type="match status" value="1"/>
</dbReference>
<evidence type="ECO:0000313" key="9">
    <source>
        <dbReference type="Proteomes" id="UP000261340"/>
    </source>
</evidence>
<dbReference type="InterPro" id="IPR012975">
    <property type="entry name" value="NOPS"/>
</dbReference>
<dbReference type="Gene3D" id="3.30.70.330">
    <property type="match status" value="2"/>
</dbReference>
<dbReference type="PROSITE" id="PS50102">
    <property type="entry name" value="RRM"/>
    <property type="match status" value="2"/>
</dbReference>
<evidence type="ECO:0000256" key="6">
    <source>
        <dbReference type="SAM" id="MobiDB-lite"/>
    </source>
</evidence>
<dbReference type="SMART" id="SM00360">
    <property type="entry name" value="RRM"/>
    <property type="match status" value="2"/>
</dbReference>
<dbReference type="Ensembl" id="ENSACIT00000024715.1">
    <property type="protein sequence ID" value="ENSACIP00000024079.1"/>
    <property type="gene ID" value="ENSACIG00000018695.1"/>
</dbReference>
<organism evidence="8 9">
    <name type="scientific">Amphilophus citrinellus</name>
    <name type="common">Midas cichlid</name>
    <name type="synonym">Cichlasoma citrinellum</name>
    <dbReference type="NCBI Taxonomy" id="61819"/>
    <lineage>
        <taxon>Eukaryota</taxon>
        <taxon>Metazoa</taxon>
        <taxon>Chordata</taxon>
        <taxon>Craniata</taxon>
        <taxon>Vertebrata</taxon>
        <taxon>Euteleostomi</taxon>
        <taxon>Actinopterygii</taxon>
        <taxon>Neopterygii</taxon>
        <taxon>Teleostei</taxon>
        <taxon>Neoteleostei</taxon>
        <taxon>Acanthomorphata</taxon>
        <taxon>Ovalentaria</taxon>
        <taxon>Cichlomorphae</taxon>
        <taxon>Cichliformes</taxon>
        <taxon>Cichlidae</taxon>
        <taxon>New World cichlids</taxon>
        <taxon>Cichlasomatinae</taxon>
        <taxon>Heroini</taxon>
        <taxon>Amphilophus</taxon>
    </lineage>
</organism>
<dbReference type="SUPFAM" id="SSF54928">
    <property type="entry name" value="RNA-binding domain, RBD"/>
    <property type="match status" value="1"/>
</dbReference>
<dbReference type="PANTHER" id="PTHR23189">
    <property type="entry name" value="RNA RECOGNITION MOTIF-CONTAINING"/>
    <property type="match status" value="1"/>
</dbReference>
<comment type="subcellular location">
    <subcellularLocation>
        <location evidence="1">Nucleus speckle</location>
    </subcellularLocation>
</comment>
<protein>
    <submittedName>
        <fullName evidence="8">Paraspeckle component 1</fullName>
    </submittedName>
</protein>
<keyword evidence="3 4" id="KW-0694">RNA-binding</keyword>
<evidence type="ECO:0000259" key="7">
    <source>
        <dbReference type="PROSITE" id="PS50102"/>
    </source>
</evidence>
<dbReference type="STRING" id="61819.ENSACIP00000024079"/>
<feature type="compositionally biased region" description="Low complexity" evidence="6">
    <location>
        <begin position="1"/>
        <end position="19"/>
    </location>
</feature>
<evidence type="ECO:0000256" key="3">
    <source>
        <dbReference type="ARBA" id="ARBA00022884"/>
    </source>
</evidence>
<proteinExistence type="predicted"/>